<comment type="caution">
    <text evidence="1">The sequence shown here is derived from an EMBL/GenBank/DDBJ whole genome shotgun (WGS) entry which is preliminary data.</text>
</comment>
<accession>A0AAD5WXS3</accession>
<evidence type="ECO:0000313" key="2">
    <source>
        <dbReference type="Proteomes" id="UP001212841"/>
    </source>
</evidence>
<proteinExistence type="predicted"/>
<dbReference type="EMBL" id="JADGJD010001533">
    <property type="protein sequence ID" value="KAJ3040777.1"/>
    <property type="molecule type" value="Genomic_DNA"/>
</dbReference>
<keyword evidence="2" id="KW-1185">Reference proteome</keyword>
<dbReference type="Proteomes" id="UP001212841">
    <property type="component" value="Unassembled WGS sequence"/>
</dbReference>
<dbReference type="AlphaFoldDB" id="A0AAD5WXS3"/>
<protein>
    <submittedName>
        <fullName evidence="1">Uncharacterized protein</fullName>
    </submittedName>
</protein>
<sequence length="141" mass="16356">MQPPTAFPAPPTPTISDAQRTIQAVRNRILNDPPDEDSPVQLEEHKSRILNETKNVSSFVVIGQTLHKLYYEDKLMKTQKEFLEWTKQNLGFSKSTTYEYIISYRIYSEIASKLPKEFRPPMYQSHCQLLSKVPPKKLVDT</sequence>
<gene>
    <name evidence="1" type="ORF">HK097_002470</name>
</gene>
<reference evidence="1" key="1">
    <citation type="submission" date="2020-05" db="EMBL/GenBank/DDBJ databases">
        <title>Phylogenomic resolution of chytrid fungi.</title>
        <authorList>
            <person name="Stajich J.E."/>
            <person name="Amses K."/>
            <person name="Simmons R."/>
            <person name="Seto K."/>
            <person name="Myers J."/>
            <person name="Bonds A."/>
            <person name="Quandt C.A."/>
            <person name="Barry K."/>
            <person name="Liu P."/>
            <person name="Grigoriev I."/>
            <person name="Longcore J.E."/>
            <person name="James T.Y."/>
        </authorList>
    </citation>
    <scope>NUCLEOTIDE SEQUENCE</scope>
    <source>
        <strain evidence="1">JEL0318</strain>
    </source>
</reference>
<feature type="non-terminal residue" evidence="1">
    <location>
        <position position="141"/>
    </location>
</feature>
<organism evidence="1 2">
    <name type="scientific">Rhizophlyctis rosea</name>
    <dbReference type="NCBI Taxonomy" id="64517"/>
    <lineage>
        <taxon>Eukaryota</taxon>
        <taxon>Fungi</taxon>
        <taxon>Fungi incertae sedis</taxon>
        <taxon>Chytridiomycota</taxon>
        <taxon>Chytridiomycota incertae sedis</taxon>
        <taxon>Chytridiomycetes</taxon>
        <taxon>Rhizophlyctidales</taxon>
        <taxon>Rhizophlyctidaceae</taxon>
        <taxon>Rhizophlyctis</taxon>
    </lineage>
</organism>
<evidence type="ECO:0000313" key="1">
    <source>
        <dbReference type="EMBL" id="KAJ3040777.1"/>
    </source>
</evidence>
<name>A0AAD5WXS3_9FUNG</name>